<evidence type="ECO:0000256" key="2">
    <source>
        <dbReference type="ARBA" id="ARBA00004614"/>
    </source>
</evidence>
<comment type="function">
    <text evidence="1 9">Involved in the early part of the secretory pathway.</text>
</comment>
<evidence type="ECO:0000256" key="7">
    <source>
        <dbReference type="ARBA" id="ARBA00023034"/>
    </source>
</evidence>
<accession>A0AAW2ZBY1</accession>
<evidence type="ECO:0000313" key="10">
    <source>
        <dbReference type="EMBL" id="KAL0486691.1"/>
    </source>
</evidence>
<name>A0AAW2ZBY1_9EUKA</name>
<feature type="transmembrane region" description="Helical" evidence="9">
    <location>
        <begin position="6"/>
        <end position="24"/>
    </location>
</feature>
<evidence type="ECO:0000313" key="11">
    <source>
        <dbReference type="Proteomes" id="UP001431209"/>
    </source>
</evidence>
<keyword evidence="4 9" id="KW-0812">Transmembrane</keyword>
<comment type="subcellular location">
    <subcellularLocation>
        <location evidence="2">Golgi apparatus membrane</location>
        <topology evidence="2">Single-pass type I membrane protein</topology>
    </subcellularLocation>
</comment>
<comment type="similarity">
    <text evidence="3 9">Belongs to the KISH family.</text>
</comment>
<reference evidence="10 11" key="1">
    <citation type="submission" date="2024-03" db="EMBL/GenBank/DDBJ databases">
        <title>The Acrasis kona genome and developmental transcriptomes reveal deep origins of eukaryotic multicellular pathways.</title>
        <authorList>
            <person name="Sheikh S."/>
            <person name="Fu C.-J."/>
            <person name="Brown M.W."/>
            <person name="Baldauf S.L."/>
        </authorList>
    </citation>
    <scope>NUCLEOTIDE SEQUENCE [LARGE SCALE GENOMIC DNA]</scope>
    <source>
        <strain evidence="10 11">ATCC MYA-3509</strain>
    </source>
</reference>
<dbReference type="AlphaFoldDB" id="A0AAW2ZBY1"/>
<evidence type="ECO:0000256" key="5">
    <source>
        <dbReference type="ARBA" id="ARBA00022729"/>
    </source>
</evidence>
<evidence type="ECO:0000256" key="8">
    <source>
        <dbReference type="ARBA" id="ARBA00023136"/>
    </source>
</evidence>
<keyword evidence="6 9" id="KW-1133">Transmembrane helix</keyword>
<evidence type="ECO:0000256" key="6">
    <source>
        <dbReference type="ARBA" id="ARBA00022989"/>
    </source>
</evidence>
<dbReference type="GO" id="GO:0000139">
    <property type="term" value="C:Golgi membrane"/>
    <property type="evidence" value="ECO:0007669"/>
    <property type="project" value="UniProtKB-SubCell"/>
</dbReference>
<dbReference type="PANTHER" id="PTHR46815">
    <property type="entry name" value="PROTEIN KISH-B"/>
    <property type="match status" value="1"/>
</dbReference>
<proteinExistence type="inferred from homology"/>
<comment type="caution">
    <text evidence="10">The sequence shown here is derived from an EMBL/GenBank/DDBJ whole genome shotgun (WGS) entry which is preliminary data.</text>
</comment>
<dbReference type="InterPro" id="IPR042863">
    <property type="entry name" value="Kish-B"/>
</dbReference>
<gene>
    <name evidence="10" type="ORF">AKO1_001628</name>
</gene>
<sequence>MTNIFSAPGLLCVVLLFICAASYFRRVPRLKSSIENRRKGFFGIIFKVLSNFTSSECYRNSLALASVNTLCYYGVVCALREIKTLSNQL</sequence>
<keyword evidence="5" id="KW-0732">Signal</keyword>
<evidence type="ECO:0000256" key="4">
    <source>
        <dbReference type="ARBA" id="ARBA00022692"/>
    </source>
</evidence>
<keyword evidence="8 9" id="KW-0472">Membrane</keyword>
<dbReference type="Pfam" id="PF06842">
    <property type="entry name" value="DUF1242"/>
    <property type="match status" value="1"/>
</dbReference>
<keyword evidence="11" id="KW-1185">Reference proteome</keyword>
<keyword evidence="7" id="KW-0333">Golgi apparatus</keyword>
<dbReference type="InterPro" id="IPR009653">
    <property type="entry name" value="Ksh1"/>
</dbReference>
<evidence type="ECO:0000256" key="1">
    <source>
        <dbReference type="ARBA" id="ARBA00002154"/>
    </source>
</evidence>
<dbReference type="Proteomes" id="UP001431209">
    <property type="component" value="Unassembled WGS sequence"/>
</dbReference>
<evidence type="ECO:0000256" key="9">
    <source>
        <dbReference type="RuleBase" id="RU910717"/>
    </source>
</evidence>
<protein>
    <recommendedName>
        <fullName evidence="9">Protein kish</fullName>
    </recommendedName>
</protein>
<organism evidence="10 11">
    <name type="scientific">Acrasis kona</name>
    <dbReference type="NCBI Taxonomy" id="1008807"/>
    <lineage>
        <taxon>Eukaryota</taxon>
        <taxon>Discoba</taxon>
        <taxon>Heterolobosea</taxon>
        <taxon>Tetramitia</taxon>
        <taxon>Eutetramitia</taxon>
        <taxon>Acrasidae</taxon>
        <taxon>Acrasis</taxon>
    </lineage>
</organism>
<evidence type="ECO:0000256" key="3">
    <source>
        <dbReference type="ARBA" id="ARBA00008961"/>
    </source>
</evidence>
<dbReference type="PANTHER" id="PTHR46815:SF1">
    <property type="entry name" value="PROTEIN KISH-B"/>
    <property type="match status" value="1"/>
</dbReference>
<dbReference type="EMBL" id="JAOPGA020001259">
    <property type="protein sequence ID" value="KAL0486691.1"/>
    <property type="molecule type" value="Genomic_DNA"/>
</dbReference>